<evidence type="ECO:0000259" key="3">
    <source>
        <dbReference type="Pfam" id="PF13717"/>
    </source>
</evidence>
<feature type="domain" description="Zinc finger/thioredoxin putative" evidence="3">
    <location>
        <begin position="1"/>
        <end position="36"/>
    </location>
</feature>
<dbReference type="Proteomes" id="UP000245890">
    <property type="component" value="Unassembled WGS sequence"/>
</dbReference>
<keyword evidence="2" id="KW-0812">Transmembrane</keyword>
<dbReference type="RefSeq" id="WP_116467907.1">
    <property type="nucleotide sequence ID" value="NZ_QENQ01000001.1"/>
</dbReference>
<dbReference type="Pfam" id="PF13717">
    <property type="entry name" value="Zn_ribbon_4"/>
    <property type="match status" value="1"/>
</dbReference>
<dbReference type="AlphaFoldDB" id="A0A2U0SAQ3"/>
<sequence length="234" mass="25088">MILECSQCGSRYDVPSSAIGPDGRTVRCVNCKHSWFQAPEAPASFQPAPEAVPAPPTVAEESAPPPPPIVDPVEAAPETPNYDPFIDPPPAPRRNRLPWTIAAIVATLSVLLGAAALLHWKAPGLAAQIGLNFGATETPLLFSEKNVELKTRVDGSRLFIVSGKVLNPTRTAQHVPDIRIRLMDGASREVYGWRITPATRTLDPQASMEFNGAKVDVPAEAKVARLSFASEIGE</sequence>
<keyword evidence="5" id="KW-1185">Reference proteome</keyword>
<dbReference type="NCBIfam" id="TIGR02098">
    <property type="entry name" value="MJ0042_CXXC"/>
    <property type="match status" value="1"/>
</dbReference>
<dbReference type="EMBL" id="QENQ01000001">
    <property type="protein sequence ID" value="PVX28458.1"/>
    <property type="molecule type" value="Genomic_DNA"/>
</dbReference>
<comment type="caution">
    <text evidence="4">The sequence shown here is derived from an EMBL/GenBank/DDBJ whole genome shotgun (WGS) entry which is preliminary data.</text>
</comment>
<proteinExistence type="predicted"/>
<name>A0A2U0SAQ3_9SPHN</name>
<evidence type="ECO:0000256" key="1">
    <source>
        <dbReference type="SAM" id="MobiDB-lite"/>
    </source>
</evidence>
<reference evidence="4 5" key="1">
    <citation type="submission" date="2018-05" db="EMBL/GenBank/DDBJ databases">
        <title>Description of Sphingomonas pokkalii sp nov, isolated from the rhizosphere of saline tolerant pokkali rice and its draft genome analysis.</title>
        <authorList>
            <person name="Menon R."/>
            <person name="Kumari S."/>
            <person name="Rameshkumar N."/>
        </authorList>
    </citation>
    <scope>NUCLEOTIDE SEQUENCE [LARGE SCALE GENOMIC DNA]</scope>
    <source>
        <strain evidence="4 5">L3B27</strain>
    </source>
</reference>
<evidence type="ECO:0000256" key="2">
    <source>
        <dbReference type="SAM" id="Phobius"/>
    </source>
</evidence>
<dbReference type="InterPro" id="IPR011723">
    <property type="entry name" value="Znf/thioredoxin_put"/>
</dbReference>
<organism evidence="4 5">
    <name type="scientific">Sphingomonas pokkalii</name>
    <dbReference type="NCBI Taxonomy" id="2175090"/>
    <lineage>
        <taxon>Bacteria</taxon>
        <taxon>Pseudomonadati</taxon>
        <taxon>Pseudomonadota</taxon>
        <taxon>Alphaproteobacteria</taxon>
        <taxon>Sphingomonadales</taxon>
        <taxon>Sphingomonadaceae</taxon>
        <taxon>Sphingomonas</taxon>
    </lineage>
</organism>
<keyword evidence="2" id="KW-1133">Transmembrane helix</keyword>
<evidence type="ECO:0000313" key="4">
    <source>
        <dbReference type="EMBL" id="PVX28458.1"/>
    </source>
</evidence>
<dbReference type="OrthoDB" id="7159357at2"/>
<accession>A0A2U0SAQ3</accession>
<feature type="region of interest" description="Disordered" evidence="1">
    <location>
        <begin position="42"/>
        <end position="65"/>
    </location>
</feature>
<evidence type="ECO:0000313" key="5">
    <source>
        <dbReference type="Proteomes" id="UP000245890"/>
    </source>
</evidence>
<keyword evidence="2" id="KW-0472">Membrane</keyword>
<protein>
    <recommendedName>
        <fullName evidence="3">Zinc finger/thioredoxin putative domain-containing protein</fullName>
    </recommendedName>
</protein>
<feature type="transmembrane region" description="Helical" evidence="2">
    <location>
        <begin position="97"/>
        <end position="118"/>
    </location>
</feature>
<gene>
    <name evidence="4" type="ORF">DD559_03140</name>
</gene>